<sequence length="165" mass="18241">MVASESTIDTNTITTDPPSPNPPAPEEARALLESQSTYNLKQSALYAVRDLARALAGGKKADPHIPSTVRLVAHVELHFMALSLALPLRQAETAGNRPVEPDWADLRSVLSSASRDARYLKRLCNYGWVPDNVVEPLRILREIREKLEVIRRLTPEVKPTTNLAA</sequence>
<reference evidence="2" key="1">
    <citation type="submission" date="2023-03" db="EMBL/GenBank/DDBJ databases">
        <title>Andean soil-derived lignocellulolytic bacterial consortium as a source of novel taxa and putative plastic-active enzymes.</title>
        <authorList>
            <person name="Diaz-Garcia L."/>
            <person name="Chuvochina M."/>
            <person name="Feuerriegel G."/>
            <person name="Bunk B."/>
            <person name="Sproer C."/>
            <person name="Streit W.R."/>
            <person name="Rodriguez L.M."/>
            <person name="Overmann J."/>
            <person name="Jimenez D.J."/>
        </authorList>
    </citation>
    <scope>NUCLEOTIDE SEQUENCE</scope>
    <source>
        <strain evidence="2">MAG 4196</strain>
    </source>
</reference>
<dbReference type="Proteomes" id="UP001217476">
    <property type="component" value="Chromosome"/>
</dbReference>
<protein>
    <submittedName>
        <fullName evidence="2">Uncharacterized protein</fullName>
    </submittedName>
</protein>
<evidence type="ECO:0000256" key="1">
    <source>
        <dbReference type="SAM" id="MobiDB-lite"/>
    </source>
</evidence>
<organism evidence="2 3">
    <name type="scientific">Candidatus Devosia phytovorans</name>
    <dbReference type="NCBI Taxonomy" id="3121372"/>
    <lineage>
        <taxon>Bacteria</taxon>
        <taxon>Pseudomonadati</taxon>
        <taxon>Pseudomonadota</taxon>
        <taxon>Alphaproteobacteria</taxon>
        <taxon>Hyphomicrobiales</taxon>
        <taxon>Devosiaceae</taxon>
        <taxon>Devosia</taxon>
    </lineage>
</organism>
<dbReference type="AlphaFoldDB" id="A0AAJ5VSF8"/>
<feature type="compositionally biased region" description="Low complexity" evidence="1">
    <location>
        <begin position="1"/>
        <end position="16"/>
    </location>
</feature>
<name>A0AAJ5VSF8_9HYPH</name>
<gene>
    <name evidence="2" type="ORF">P0Y65_13895</name>
</gene>
<proteinExistence type="predicted"/>
<dbReference type="EMBL" id="CP119312">
    <property type="protein sequence ID" value="WEK03280.1"/>
    <property type="molecule type" value="Genomic_DNA"/>
</dbReference>
<evidence type="ECO:0000313" key="2">
    <source>
        <dbReference type="EMBL" id="WEK03280.1"/>
    </source>
</evidence>
<accession>A0AAJ5VSF8</accession>
<evidence type="ECO:0000313" key="3">
    <source>
        <dbReference type="Proteomes" id="UP001217476"/>
    </source>
</evidence>
<feature type="region of interest" description="Disordered" evidence="1">
    <location>
        <begin position="1"/>
        <end position="26"/>
    </location>
</feature>